<evidence type="ECO:0000313" key="2">
    <source>
        <dbReference type="EMBL" id="QBF73970.1"/>
    </source>
</evidence>
<feature type="region of interest" description="Disordered" evidence="1">
    <location>
        <begin position="274"/>
        <end position="313"/>
    </location>
</feature>
<dbReference type="Proteomes" id="UP000289664">
    <property type="component" value="Chromosome"/>
</dbReference>
<dbReference type="KEGG" id="csci:HDCHBGLK_01366"/>
<name>A0A494WPY0_CLOS5</name>
<dbReference type="InterPro" id="IPR043740">
    <property type="entry name" value="DUF5685"/>
</dbReference>
<accession>A0A494WPY0</accession>
<dbReference type="EMBL" id="CP036170">
    <property type="protein sequence ID" value="QBF73970.1"/>
    <property type="molecule type" value="Genomic_DNA"/>
</dbReference>
<evidence type="ECO:0000313" key="3">
    <source>
        <dbReference type="Proteomes" id="UP000289664"/>
    </source>
</evidence>
<keyword evidence="3" id="KW-1185">Reference proteome</keyword>
<dbReference type="OrthoDB" id="1722540at2"/>
<protein>
    <submittedName>
        <fullName evidence="2">Uncharacterized protein</fullName>
    </submittedName>
</protein>
<reference evidence="2 3" key="1">
    <citation type="journal article" date="2019" name="Appl. Environ. Microbiol.">
        <title>Clostridium scindens ATCC 35704: integration of nutritional requirements, the complete genome sequence, and global transcriptional responses to bile acids.</title>
        <authorList>
            <person name="Devendran S."/>
            <person name="Shrestha R."/>
            <person name="Alves J.M.P."/>
            <person name="Wolf P.G."/>
            <person name="Ly L."/>
            <person name="Hernandez A.G."/>
            <person name="Mendez-Garcia C."/>
            <person name="Inboden A."/>
            <person name="Wiley J."/>
            <person name="Paul O."/>
            <person name="Allen A."/>
            <person name="Springer E."/>
            <person name="Wright C.L."/>
            <person name="Fields C.J."/>
            <person name="Daniel S.L."/>
            <person name="Ridlon J.M."/>
        </authorList>
    </citation>
    <scope>NUCLEOTIDE SEQUENCE [LARGE SCALE GENOMIC DNA]</scope>
    <source>
        <strain evidence="2 3">ATCC 35704</strain>
    </source>
</reference>
<dbReference type="RefSeq" id="WP_009247938.1">
    <property type="nucleotide sequence ID" value="NZ_CP036170.1"/>
</dbReference>
<dbReference type="Pfam" id="PF18937">
    <property type="entry name" value="DUF5685"/>
    <property type="match status" value="1"/>
</dbReference>
<sequence>MFGYIAINKAEMKFKDYDMYHSYYCGLCKCLKECYGIRGQMTLSFDMTFLIVLLTGLYEPQTQREVVNCIAHPFEKHVARTNHFTDYAAAVNIVLTYYKCKDDWDDERSRKGYMAARMLKSKVDSIRGRYPEKVDGIASNLKRLSSLEQENEQNIDLMAGLFGNIMAEIFAWQPDEWEASLRKIGFFLGKFIYLMDAYEDVEKDIASRSYNPLKEAFANDSDFAGNCRGLLTLMMAECSREFEKLPILLHAEILRNVLYSGVWCRYTAVTAKRQESGESADTGCNDAENVTGSGSSSSKDIPDSDRDNSDTGV</sequence>
<dbReference type="GeneID" id="62695590"/>
<feature type="compositionally biased region" description="Basic and acidic residues" evidence="1">
    <location>
        <begin position="300"/>
        <end position="313"/>
    </location>
</feature>
<dbReference type="AlphaFoldDB" id="A0A494WPY0"/>
<gene>
    <name evidence="2" type="ORF">HDCHBGLK_01366</name>
</gene>
<evidence type="ECO:0000256" key="1">
    <source>
        <dbReference type="SAM" id="MobiDB-lite"/>
    </source>
</evidence>
<proteinExistence type="predicted"/>
<organism evidence="2 3">
    <name type="scientific">Clostridium scindens (strain ATCC 35704 / DSM 5676 / VPI 13733 / 19)</name>
    <dbReference type="NCBI Taxonomy" id="411468"/>
    <lineage>
        <taxon>Bacteria</taxon>
        <taxon>Bacillati</taxon>
        <taxon>Bacillota</taxon>
        <taxon>Clostridia</taxon>
        <taxon>Lachnospirales</taxon>
        <taxon>Lachnospiraceae</taxon>
    </lineage>
</organism>